<keyword evidence="4" id="KW-1185">Reference proteome</keyword>
<gene>
    <name evidence="3" type="ORF">ACFO3I_11740</name>
</gene>
<dbReference type="EMBL" id="JBHSGB010000010">
    <property type="protein sequence ID" value="MFC4655684.1"/>
    <property type="molecule type" value="Genomic_DNA"/>
</dbReference>
<dbReference type="Pfam" id="PF06439">
    <property type="entry name" value="3keto-disac_hyd"/>
    <property type="match status" value="1"/>
</dbReference>
<protein>
    <submittedName>
        <fullName evidence="3">DUF1080 domain-containing protein</fullName>
    </submittedName>
</protein>
<name>A0ABV9JN78_9GAMM</name>
<feature type="chain" id="PRO_5045809944" evidence="1">
    <location>
        <begin position="29"/>
        <end position="201"/>
    </location>
</feature>
<dbReference type="Proteomes" id="UP001595962">
    <property type="component" value="Unassembled WGS sequence"/>
</dbReference>
<reference evidence="4" key="1">
    <citation type="journal article" date="2019" name="Int. J. Syst. Evol. Microbiol.">
        <title>The Global Catalogue of Microorganisms (GCM) 10K type strain sequencing project: providing services to taxonomists for standard genome sequencing and annotation.</title>
        <authorList>
            <consortium name="The Broad Institute Genomics Platform"/>
            <consortium name="The Broad Institute Genome Sequencing Center for Infectious Disease"/>
            <person name="Wu L."/>
            <person name="Ma J."/>
        </authorList>
    </citation>
    <scope>NUCLEOTIDE SEQUENCE [LARGE SCALE GENOMIC DNA]</scope>
    <source>
        <strain evidence="4">DT28</strain>
    </source>
</reference>
<evidence type="ECO:0000259" key="2">
    <source>
        <dbReference type="Pfam" id="PF06439"/>
    </source>
</evidence>
<comment type="caution">
    <text evidence="3">The sequence shown here is derived from an EMBL/GenBank/DDBJ whole genome shotgun (WGS) entry which is preliminary data.</text>
</comment>
<evidence type="ECO:0000313" key="4">
    <source>
        <dbReference type="Proteomes" id="UP001595962"/>
    </source>
</evidence>
<feature type="signal peptide" evidence="1">
    <location>
        <begin position="1"/>
        <end position="28"/>
    </location>
</feature>
<proteinExistence type="predicted"/>
<evidence type="ECO:0000313" key="3">
    <source>
        <dbReference type="EMBL" id="MFC4655684.1"/>
    </source>
</evidence>
<dbReference type="Gene3D" id="2.60.120.560">
    <property type="entry name" value="Exo-inulinase, domain 1"/>
    <property type="match status" value="1"/>
</dbReference>
<dbReference type="RefSeq" id="WP_377334173.1">
    <property type="nucleotide sequence ID" value="NZ_JBHSGB010000010.1"/>
</dbReference>
<sequence length="201" mass="21666">MNRIKGFAQGLGLSLSVALCGSQALAQAEPDWQVLLDGQSGINLLQPSGVANWQLKDGAVQASAGDSDGAFLLSPASYADFELVVEFWASEDANSGVFLRCLDSTLINDKRCYEVNIFDQRPDPSYGTGAIVRVAKALQPMPKAGGHWNRFEISAKGTRLKVVLNGQVTADLDDSEFKQGPLALQWGKGVIKFRKVAIRPL</sequence>
<organism evidence="3 4">
    <name type="scientific">Rheinheimera marina</name>
    <dbReference type="NCBI Taxonomy" id="1774958"/>
    <lineage>
        <taxon>Bacteria</taxon>
        <taxon>Pseudomonadati</taxon>
        <taxon>Pseudomonadota</taxon>
        <taxon>Gammaproteobacteria</taxon>
        <taxon>Chromatiales</taxon>
        <taxon>Chromatiaceae</taxon>
        <taxon>Rheinheimera</taxon>
    </lineage>
</organism>
<accession>A0ABV9JN78</accession>
<feature type="domain" description="3-keto-alpha-glucoside-1,2-lyase/3-keto-2-hydroxy-glucal hydratase" evidence="2">
    <location>
        <begin position="31"/>
        <end position="199"/>
    </location>
</feature>
<keyword evidence="1" id="KW-0732">Signal</keyword>
<dbReference type="InterPro" id="IPR010496">
    <property type="entry name" value="AL/BT2_dom"/>
</dbReference>
<evidence type="ECO:0000256" key="1">
    <source>
        <dbReference type="SAM" id="SignalP"/>
    </source>
</evidence>